<evidence type="ECO:0000313" key="2">
    <source>
        <dbReference type="EMBL" id="GGI07857.1"/>
    </source>
</evidence>
<organism evidence="2 3">
    <name type="scientific">Isoptericola cucumis</name>
    <dbReference type="NCBI Taxonomy" id="1776856"/>
    <lineage>
        <taxon>Bacteria</taxon>
        <taxon>Bacillati</taxon>
        <taxon>Actinomycetota</taxon>
        <taxon>Actinomycetes</taxon>
        <taxon>Micrococcales</taxon>
        <taxon>Promicromonosporaceae</taxon>
        <taxon>Isoptericola</taxon>
    </lineage>
</organism>
<protein>
    <recommendedName>
        <fullName evidence="4">Sensory transduction regulator</fullName>
    </recommendedName>
</protein>
<dbReference type="CDD" id="cd17511">
    <property type="entry name" value="YbjN_AmyR-like"/>
    <property type="match status" value="1"/>
</dbReference>
<reference evidence="3" key="1">
    <citation type="journal article" date="2019" name="Int. J. Syst. Evol. Microbiol.">
        <title>The Global Catalogue of Microorganisms (GCM) 10K type strain sequencing project: providing services to taxonomists for standard genome sequencing and annotation.</title>
        <authorList>
            <consortium name="The Broad Institute Genomics Platform"/>
            <consortium name="The Broad Institute Genome Sequencing Center for Infectious Disease"/>
            <person name="Wu L."/>
            <person name="Ma J."/>
        </authorList>
    </citation>
    <scope>NUCLEOTIDE SEQUENCE [LARGE SCALE GENOMIC DNA]</scope>
    <source>
        <strain evidence="3">CCM 8653</strain>
    </source>
</reference>
<dbReference type="InterPro" id="IPR019660">
    <property type="entry name" value="Put_sensory_transdc_reg_YbjN"/>
</dbReference>
<gene>
    <name evidence="2" type="ORF">GCM10007368_18260</name>
</gene>
<dbReference type="EMBL" id="BMDG01000005">
    <property type="protein sequence ID" value="GGI07857.1"/>
    <property type="molecule type" value="Genomic_DNA"/>
</dbReference>
<feature type="compositionally biased region" description="Low complexity" evidence="1">
    <location>
        <begin position="1"/>
        <end position="20"/>
    </location>
</feature>
<evidence type="ECO:0000313" key="3">
    <source>
        <dbReference type="Proteomes" id="UP000632535"/>
    </source>
</evidence>
<name>A0ABQ2B4S1_9MICO</name>
<dbReference type="Pfam" id="PF10722">
    <property type="entry name" value="YbjN"/>
    <property type="match status" value="1"/>
</dbReference>
<accession>A0ABQ2B4S1</accession>
<evidence type="ECO:0000256" key="1">
    <source>
        <dbReference type="SAM" id="MobiDB-lite"/>
    </source>
</evidence>
<keyword evidence="3" id="KW-1185">Reference proteome</keyword>
<proteinExistence type="predicted"/>
<sequence>MSPGGRRGAPRTGRVAGVARQAADSARRVTASVGRAVGQRVQDGRAASRARRVTDPPARPVPLSSTRVADDLTRRGYRFRTDQDGDVTGTWDGNRFWFLLLGDHEEIFQVRGRWAGTVPDQARLSVLQAVNDWNRERVWPKVYTRREGDGLALYAEVSVDFEHGATDEQLAATVSCGLVTASQFFTTVGTLVPGGADND</sequence>
<evidence type="ECO:0008006" key="4">
    <source>
        <dbReference type="Google" id="ProtNLM"/>
    </source>
</evidence>
<dbReference type="Proteomes" id="UP000632535">
    <property type="component" value="Unassembled WGS sequence"/>
</dbReference>
<comment type="caution">
    <text evidence="2">The sequence shown here is derived from an EMBL/GenBank/DDBJ whole genome shotgun (WGS) entry which is preliminary data.</text>
</comment>
<feature type="region of interest" description="Disordered" evidence="1">
    <location>
        <begin position="1"/>
        <end position="67"/>
    </location>
</feature>